<protein>
    <submittedName>
        <fullName evidence="1">Uncharacterized protein</fullName>
    </submittedName>
</protein>
<reference evidence="1" key="1">
    <citation type="journal article" date="2023" name="Science">
        <title>Genome structures resolve the early diversification of teleost fishes.</title>
        <authorList>
            <person name="Parey E."/>
            <person name="Louis A."/>
            <person name="Montfort J."/>
            <person name="Bouchez O."/>
            <person name="Roques C."/>
            <person name="Iampietro C."/>
            <person name="Lluch J."/>
            <person name="Castinel A."/>
            <person name="Donnadieu C."/>
            <person name="Desvignes T."/>
            <person name="Floi Bucao C."/>
            <person name="Jouanno E."/>
            <person name="Wen M."/>
            <person name="Mejri S."/>
            <person name="Dirks R."/>
            <person name="Jansen H."/>
            <person name="Henkel C."/>
            <person name="Chen W.J."/>
            <person name="Zahm M."/>
            <person name="Cabau C."/>
            <person name="Klopp C."/>
            <person name="Thompson A.W."/>
            <person name="Robinson-Rechavi M."/>
            <person name="Braasch I."/>
            <person name="Lecointre G."/>
            <person name="Bobe J."/>
            <person name="Postlethwait J.H."/>
            <person name="Berthelot C."/>
            <person name="Roest Crollius H."/>
            <person name="Guiguen Y."/>
        </authorList>
    </citation>
    <scope>NUCLEOTIDE SEQUENCE</scope>
    <source>
        <strain evidence="1">NC1722</strain>
    </source>
</reference>
<comment type="caution">
    <text evidence="1">The sequence shown here is derived from an EMBL/GenBank/DDBJ whole genome shotgun (WGS) entry which is preliminary data.</text>
</comment>
<evidence type="ECO:0000313" key="1">
    <source>
        <dbReference type="EMBL" id="KAJ8414894.1"/>
    </source>
</evidence>
<name>A0AAD7T5Q3_9TELE</name>
<proteinExistence type="predicted"/>
<dbReference type="EMBL" id="JAINUG010000011">
    <property type="protein sequence ID" value="KAJ8414894.1"/>
    <property type="molecule type" value="Genomic_DNA"/>
</dbReference>
<gene>
    <name evidence="1" type="ORF">AAFF_G00024170</name>
</gene>
<keyword evidence="2" id="KW-1185">Reference proteome</keyword>
<dbReference type="Proteomes" id="UP001221898">
    <property type="component" value="Unassembled WGS sequence"/>
</dbReference>
<accession>A0AAD7T5Q3</accession>
<organism evidence="1 2">
    <name type="scientific">Aldrovandia affinis</name>
    <dbReference type="NCBI Taxonomy" id="143900"/>
    <lineage>
        <taxon>Eukaryota</taxon>
        <taxon>Metazoa</taxon>
        <taxon>Chordata</taxon>
        <taxon>Craniata</taxon>
        <taxon>Vertebrata</taxon>
        <taxon>Euteleostomi</taxon>
        <taxon>Actinopterygii</taxon>
        <taxon>Neopterygii</taxon>
        <taxon>Teleostei</taxon>
        <taxon>Notacanthiformes</taxon>
        <taxon>Halosauridae</taxon>
        <taxon>Aldrovandia</taxon>
    </lineage>
</organism>
<dbReference type="AlphaFoldDB" id="A0AAD7T5Q3"/>
<sequence>MAKNWRLSVVDRMGLVWKHSTGGSWRKMGLSASQCPLICQHLQHKGYKIEDLIRQLTSLHAAQQQSSLAVMEALHQNTEAQD</sequence>
<evidence type="ECO:0000313" key="2">
    <source>
        <dbReference type="Proteomes" id="UP001221898"/>
    </source>
</evidence>